<gene>
    <name evidence="1" type="ORF">ACFO8L_34535</name>
</gene>
<dbReference type="SUPFAM" id="SSF53271">
    <property type="entry name" value="PRTase-like"/>
    <property type="match status" value="1"/>
</dbReference>
<name>A0ABV9ET23_9ACTN</name>
<dbReference type="InterPro" id="IPR000836">
    <property type="entry name" value="PRTase_dom"/>
</dbReference>
<evidence type="ECO:0000313" key="2">
    <source>
        <dbReference type="Proteomes" id="UP001595891"/>
    </source>
</evidence>
<dbReference type="CDD" id="cd06223">
    <property type="entry name" value="PRTases_typeI"/>
    <property type="match status" value="1"/>
</dbReference>
<keyword evidence="2" id="KW-1185">Reference proteome</keyword>
<evidence type="ECO:0000313" key="1">
    <source>
        <dbReference type="EMBL" id="MFC4591254.1"/>
    </source>
</evidence>
<reference evidence="2" key="1">
    <citation type="journal article" date="2019" name="Int. J. Syst. Evol. Microbiol.">
        <title>The Global Catalogue of Microorganisms (GCM) 10K type strain sequencing project: providing services to taxonomists for standard genome sequencing and annotation.</title>
        <authorList>
            <consortium name="The Broad Institute Genomics Platform"/>
            <consortium name="The Broad Institute Genome Sequencing Center for Infectious Disease"/>
            <person name="Wu L."/>
            <person name="Ma J."/>
        </authorList>
    </citation>
    <scope>NUCLEOTIDE SEQUENCE [LARGE SCALE GENOMIC DNA]</scope>
    <source>
        <strain evidence="2">CCUG 49560</strain>
    </source>
</reference>
<proteinExistence type="predicted"/>
<dbReference type="RefSeq" id="WP_262844916.1">
    <property type="nucleotide sequence ID" value="NZ_JANZYP010000034.1"/>
</dbReference>
<comment type="caution">
    <text evidence="1">The sequence shown here is derived from an EMBL/GenBank/DDBJ whole genome shotgun (WGS) entry which is preliminary data.</text>
</comment>
<dbReference type="Proteomes" id="UP001595891">
    <property type="component" value="Unassembled WGS sequence"/>
</dbReference>
<accession>A0ABV9ET23</accession>
<dbReference type="EMBL" id="JBHSFN010000030">
    <property type="protein sequence ID" value="MFC4591254.1"/>
    <property type="molecule type" value="Genomic_DNA"/>
</dbReference>
<organism evidence="1 2">
    <name type="scientific">Sphaerisporangium corydalis</name>
    <dbReference type="NCBI Taxonomy" id="1441875"/>
    <lineage>
        <taxon>Bacteria</taxon>
        <taxon>Bacillati</taxon>
        <taxon>Actinomycetota</taxon>
        <taxon>Actinomycetes</taxon>
        <taxon>Streptosporangiales</taxon>
        <taxon>Streptosporangiaceae</taxon>
        <taxon>Sphaerisporangium</taxon>
    </lineage>
</organism>
<dbReference type="InterPro" id="IPR029057">
    <property type="entry name" value="PRTase-like"/>
</dbReference>
<sequence>MGDAAREMTDWYINLYRNVPAAGPGVCRICHSGPNDSYAICDGCRDTKRNVRRPVRNVVPISLCIKEDDQLYDIVSRSGNQSPRRGGPDRTTFLAATISRFYAAHARCLKRVAGGDFTLVTSVPSTRSGEPLPAFHPMPKVIQMIAALKDLYKPVLWPDIGAAVVGPRVSNEHAFKVTGCVDGKVVLLVDDIFVSGAHVQSAASALHRAGAASVTVLVVARLINPEYNEANTIIWNRTRTEPFTFERCCLCGTSSRRSSESD</sequence>
<dbReference type="Gene3D" id="3.40.50.2020">
    <property type="match status" value="1"/>
</dbReference>
<protein>
    <submittedName>
        <fullName evidence="1">ComF family protein</fullName>
    </submittedName>
</protein>